<name>A0A8J2TR72_9FLAO</name>
<accession>A0A8J2TR72</accession>
<feature type="transmembrane region" description="Helical" evidence="1">
    <location>
        <begin position="12"/>
        <end position="29"/>
    </location>
</feature>
<dbReference type="AlphaFoldDB" id="A0A8J2TR72"/>
<reference evidence="2 3" key="1">
    <citation type="journal article" date="2014" name="Int. J. Syst. Evol. Microbiol.">
        <title>Complete genome sequence of Corynebacterium casei LMG S-19264T (=DSM 44701T), isolated from a smear-ripened cheese.</title>
        <authorList>
            <consortium name="US DOE Joint Genome Institute (JGI-PGF)"/>
            <person name="Walter F."/>
            <person name="Albersmeier A."/>
            <person name="Kalinowski J."/>
            <person name="Ruckert C."/>
        </authorList>
    </citation>
    <scope>NUCLEOTIDE SEQUENCE [LARGE SCALE GENOMIC DNA]</scope>
    <source>
        <strain evidence="2 3">CGMCC 1.15295</strain>
    </source>
</reference>
<keyword evidence="1" id="KW-1133">Transmembrane helix</keyword>
<evidence type="ECO:0000256" key="1">
    <source>
        <dbReference type="SAM" id="Phobius"/>
    </source>
</evidence>
<dbReference type="Pfam" id="PF14093">
    <property type="entry name" value="DUF4271"/>
    <property type="match status" value="1"/>
</dbReference>
<feature type="transmembrane region" description="Helical" evidence="1">
    <location>
        <begin position="159"/>
        <end position="178"/>
    </location>
</feature>
<proteinExistence type="predicted"/>
<sequence length="215" mass="25107">MLREIVSNEWFTIFIVFGLVLITMSKFLFAKRFEDFLQVIGNSKYLKIYERDQKFIDGFDTLLFLNLVFGAATFSYIAYSTVISPIKFEIITFLKVVFGVAALILMKVLFERLIASLFEIDRIIDSYLFQKTSYLNFSGFILLPINVLLIFTLEPSKTIIYIVLAVLLLINLIGLFTSFKNYQKLIINNLFYFILYLCALEIGPYLILYKLIIEY</sequence>
<protein>
    <submittedName>
        <fullName evidence="2">DUF4271 domain-containing protein</fullName>
    </submittedName>
</protein>
<comment type="caution">
    <text evidence="2">The sequence shown here is derived from an EMBL/GenBank/DDBJ whole genome shotgun (WGS) entry which is preliminary data.</text>
</comment>
<feature type="transmembrane region" description="Helical" evidence="1">
    <location>
        <begin position="134"/>
        <end position="153"/>
    </location>
</feature>
<organism evidence="2 3">
    <name type="scientific">Aquaticitalea lipolytica</name>
    <dbReference type="NCBI Taxonomy" id="1247562"/>
    <lineage>
        <taxon>Bacteria</taxon>
        <taxon>Pseudomonadati</taxon>
        <taxon>Bacteroidota</taxon>
        <taxon>Flavobacteriia</taxon>
        <taxon>Flavobacteriales</taxon>
        <taxon>Flavobacteriaceae</taxon>
        <taxon>Aquaticitalea</taxon>
    </lineage>
</organism>
<dbReference type="EMBL" id="BMIC01000001">
    <property type="protein sequence ID" value="GFZ82259.1"/>
    <property type="molecule type" value="Genomic_DNA"/>
</dbReference>
<dbReference type="InterPro" id="IPR025367">
    <property type="entry name" value="DUF4271"/>
</dbReference>
<evidence type="ECO:0000313" key="2">
    <source>
        <dbReference type="EMBL" id="GFZ82259.1"/>
    </source>
</evidence>
<evidence type="ECO:0000313" key="3">
    <source>
        <dbReference type="Proteomes" id="UP000598120"/>
    </source>
</evidence>
<keyword evidence="1" id="KW-0812">Transmembrane</keyword>
<feature type="transmembrane region" description="Helical" evidence="1">
    <location>
        <begin position="190"/>
        <end position="212"/>
    </location>
</feature>
<dbReference type="Proteomes" id="UP000598120">
    <property type="component" value="Unassembled WGS sequence"/>
</dbReference>
<dbReference type="RefSeq" id="WP_188605284.1">
    <property type="nucleotide sequence ID" value="NZ_BMIC01000001.1"/>
</dbReference>
<feature type="transmembrane region" description="Helical" evidence="1">
    <location>
        <begin position="61"/>
        <end position="79"/>
    </location>
</feature>
<keyword evidence="3" id="KW-1185">Reference proteome</keyword>
<keyword evidence="1" id="KW-0472">Membrane</keyword>
<gene>
    <name evidence="2" type="ORF">GCM10011531_10790</name>
</gene>
<feature type="transmembrane region" description="Helical" evidence="1">
    <location>
        <begin position="91"/>
        <end position="114"/>
    </location>
</feature>